<name>A0AAD5JL55_9FUNG</name>
<keyword evidence="7" id="KW-0630">Potassium</keyword>
<keyword evidence="5 12" id="KW-0812">Transmembrane</keyword>
<protein>
    <submittedName>
        <fullName evidence="13">Uncharacterized protein</fullName>
    </submittedName>
</protein>
<dbReference type="Proteomes" id="UP001209540">
    <property type="component" value="Unassembled WGS sequence"/>
</dbReference>
<evidence type="ECO:0000256" key="1">
    <source>
        <dbReference type="ARBA" id="ARBA00004127"/>
    </source>
</evidence>
<proteinExistence type="inferred from homology"/>
<evidence type="ECO:0000313" key="14">
    <source>
        <dbReference type="Proteomes" id="UP001209540"/>
    </source>
</evidence>
<feature type="transmembrane region" description="Helical" evidence="12">
    <location>
        <begin position="48"/>
        <end position="70"/>
    </location>
</feature>
<dbReference type="GO" id="GO:0005267">
    <property type="term" value="F:potassium channel activity"/>
    <property type="evidence" value="ECO:0007669"/>
    <property type="project" value="UniProtKB-KW"/>
</dbReference>
<evidence type="ECO:0000256" key="4">
    <source>
        <dbReference type="ARBA" id="ARBA00022538"/>
    </source>
</evidence>
<evidence type="ECO:0000256" key="12">
    <source>
        <dbReference type="SAM" id="Phobius"/>
    </source>
</evidence>
<evidence type="ECO:0000256" key="6">
    <source>
        <dbReference type="ARBA" id="ARBA00022826"/>
    </source>
</evidence>
<sequence length="264" mass="29087">MITDQLIEGIAYLTNLEYYGLPVLDVLHAFLIAYAYRSAVGAGHQHIGWGQGLLAVLIMCAGGGSTVAILRGEPLGILKSNLFWGIYGIAYWLMFSNSFVYPFFHIIFSLPLIEEVFTIADAILRNAAIVNFGVMGVDTTLGQDKYVAKVLCGTLAGSGGGFWIDTFNLTHHHWTFSTPKWLHAPTNDVKASFLTAVFYILATHPPTVFTEMTGLPLLQHKEAEAWSAVVLSLGLVYGVISNKLRQSRRGSNQVKKNLSKKKRH</sequence>
<accession>A0AAD5JL55</accession>
<comment type="subcellular location">
    <subcellularLocation>
        <location evidence="1">Endomembrane system</location>
        <topology evidence="1">Multi-pass membrane protein</topology>
    </subcellularLocation>
</comment>
<keyword evidence="10 12" id="KW-0472">Membrane</keyword>
<keyword evidence="4" id="KW-0633">Potassium transport</keyword>
<dbReference type="Pfam" id="PF05197">
    <property type="entry name" value="TRIC"/>
    <property type="match status" value="1"/>
</dbReference>
<feature type="transmembrane region" description="Helical" evidence="12">
    <location>
        <begin position="16"/>
        <end position="36"/>
    </location>
</feature>
<evidence type="ECO:0000256" key="3">
    <source>
        <dbReference type="ARBA" id="ARBA00022448"/>
    </source>
</evidence>
<evidence type="ECO:0000256" key="10">
    <source>
        <dbReference type="ARBA" id="ARBA00023136"/>
    </source>
</evidence>
<evidence type="ECO:0000313" key="13">
    <source>
        <dbReference type="EMBL" id="KAI9244554.1"/>
    </source>
</evidence>
<comment type="similarity">
    <text evidence="2">Belongs to the TMEM38 family.</text>
</comment>
<evidence type="ECO:0000256" key="11">
    <source>
        <dbReference type="ARBA" id="ARBA00023303"/>
    </source>
</evidence>
<keyword evidence="6" id="KW-0631">Potassium channel</keyword>
<keyword evidence="14" id="KW-1185">Reference proteome</keyword>
<dbReference type="GO" id="GO:0042802">
    <property type="term" value="F:identical protein binding"/>
    <property type="evidence" value="ECO:0007669"/>
    <property type="project" value="InterPro"/>
</dbReference>
<dbReference type="InterPro" id="IPR007866">
    <property type="entry name" value="TRIC_channel"/>
</dbReference>
<dbReference type="GO" id="GO:0012505">
    <property type="term" value="C:endomembrane system"/>
    <property type="evidence" value="ECO:0007669"/>
    <property type="project" value="UniProtKB-SubCell"/>
</dbReference>
<gene>
    <name evidence="13" type="ORF">BDA99DRAFT_448363</name>
</gene>
<evidence type="ECO:0000256" key="2">
    <source>
        <dbReference type="ARBA" id="ARBA00005766"/>
    </source>
</evidence>
<feature type="transmembrane region" description="Helical" evidence="12">
    <location>
        <begin position="82"/>
        <end position="104"/>
    </location>
</feature>
<organism evidence="13 14">
    <name type="scientific">Phascolomyces articulosus</name>
    <dbReference type="NCBI Taxonomy" id="60185"/>
    <lineage>
        <taxon>Eukaryota</taxon>
        <taxon>Fungi</taxon>
        <taxon>Fungi incertae sedis</taxon>
        <taxon>Mucoromycota</taxon>
        <taxon>Mucoromycotina</taxon>
        <taxon>Mucoromycetes</taxon>
        <taxon>Mucorales</taxon>
        <taxon>Lichtheimiaceae</taxon>
        <taxon>Phascolomyces</taxon>
    </lineage>
</organism>
<keyword evidence="9" id="KW-0406">Ion transport</keyword>
<reference evidence="13" key="1">
    <citation type="journal article" date="2022" name="IScience">
        <title>Evolution of zygomycete secretomes and the origins of terrestrial fungal ecologies.</title>
        <authorList>
            <person name="Chang Y."/>
            <person name="Wang Y."/>
            <person name="Mondo S."/>
            <person name="Ahrendt S."/>
            <person name="Andreopoulos W."/>
            <person name="Barry K."/>
            <person name="Beard J."/>
            <person name="Benny G.L."/>
            <person name="Blankenship S."/>
            <person name="Bonito G."/>
            <person name="Cuomo C."/>
            <person name="Desiro A."/>
            <person name="Gervers K.A."/>
            <person name="Hundley H."/>
            <person name="Kuo A."/>
            <person name="LaButti K."/>
            <person name="Lang B.F."/>
            <person name="Lipzen A."/>
            <person name="O'Donnell K."/>
            <person name="Pangilinan J."/>
            <person name="Reynolds N."/>
            <person name="Sandor L."/>
            <person name="Smith M.E."/>
            <person name="Tsang A."/>
            <person name="Grigoriev I.V."/>
            <person name="Stajich J.E."/>
            <person name="Spatafora J.W."/>
        </authorList>
    </citation>
    <scope>NUCLEOTIDE SEQUENCE</scope>
    <source>
        <strain evidence="13">RSA 2281</strain>
    </source>
</reference>
<comment type="caution">
    <text evidence="13">The sequence shown here is derived from an EMBL/GenBank/DDBJ whole genome shotgun (WGS) entry which is preliminary data.</text>
</comment>
<keyword evidence="11" id="KW-0407">Ion channel</keyword>
<reference evidence="13" key="2">
    <citation type="submission" date="2023-02" db="EMBL/GenBank/DDBJ databases">
        <authorList>
            <consortium name="DOE Joint Genome Institute"/>
            <person name="Mondo S.J."/>
            <person name="Chang Y."/>
            <person name="Wang Y."/>
            <person name="Ahrendt S."/>
            <person name="Andreopoulos W."/>
            <person name="Barry K."/>
            <person name="Beard J."/>
            <person name="Benny G.L."/>
            <person name="Blankenship S."/>
            <person name="Bonito G."/>
            <person name="Cuomo C."/>
            <person name="Desiro A."/>
            <person name="Gervers K.A."/>
            <person name="Hundley H."/>
            <person name="Kuo A."/>
            <person name="LaButti K."/>
            <person name="Lang B.F."/>
            <person name="Lipzen A."/>
            <person name="O'Donnell K."/>
            <person name="Pangilinan J."/>
            <person name="Reynolds N."/>
            <person name="Sandor L."/>
            <person name="Smith M.W."/>
            <person name="Tsang A."/>
            <person name="Grigoriev I.V."/>
            <person name="Stajich J.E."/>
            <person name="Spatafora J.W."/>
        </authorList>
    </citation>
    <scope>NUCLEOTIDE SEQUENCE</scope>
    <source>
        <strain evidence="13">RSA 2281</strain>
    </source>
</reference>
<evidence type="ECO:0000256" key="8">
    <source>
        <dbReference type="ARBA" id="ARBA00022989"/>
    </source>
</evidence>
<dbReference type="GO" id="GO:0016020">
    <property type="term" value="C:membrane"/>
    <property type="evidence" value="ECO:0007669"/>
    <property type="project" value="InterPro"/>
</dbReference>
<keyword evidence="3" id="KW-0813">Transport</keyword>
<evidence type="ECO:0000256" key="5">
    <source>
        <dbReference type="ARBA" id="ARBA00022692"/>
    </source>
</evidence>
<dbReference type="AlphaFoldDB" id="A0AAD5JL55"/>
<evidence type="ECO:0000256" key="9">
    <source>
        <dbReference type="ARBA" id="ARBA00023065"/>
    </source>
</evidence>
<evidence type="ECO:0000256" key="7">
    <source>
        <dbReference type="ARBA" id="ARBA00022958"/>
    </source>
</evidence>
<keyword evidence="8 12" id="KW-1133">Transmembrane helix</keyword>
<dbReference type="EMBL" id="JAIXMP010000058">
    <property type="protein sequence ID" value="KAI9244554.1"/>
    <property type="molecule type" value="Genomic_DNA"/>
</dbReference>